<dbReference type="RefSeq" id="WP_066861688.1">
    <property type="nucleotide sequence ID" value="NZ_CABKVV010000012.1"/>
</dbReference>
<dbReference type="InterPro" id="IPR034733">
    <property type="entry name" value="AcCoA_carboxyl_beta"/>
</dbReference>
<dbReference type="SUPFAM" id="SSF52096">
    <property type="entry name" value="ClpP/crotonase"/>
    <property type="match status" value="1"/>
</dbReference>
<dbReference type="PANTHER" id="PTHR42995">
    <property type="entry name" value="ACETYL-COENZYME A CARBOXYLASE CARBOXYL TRANSFERASE SUBUNIT BETA, CHLOROPLASTIC"/>
    <property type="match status" value="1"/>
</dbReference>
<keyword evidence="8" id="KW-1185">Reference proteome</keyword>
<keyword evidence="4" id="KW-0275">Fatty acid biosynthesis</keyword>
<keyword evidence="4" id="KW-0067">ATP-binding</keyword>
<keyword evidence="7" id="KW-0436">Ligase</keyword>
<organism evidence="7 8">
    <name type="scientific">Neglectibacter timonensis</name>
    <dbReference type="NCBI Taxonomy" id="1776382"/>
    <lineage>
        <taxon>Bacteria</taxon>
        <taxon>Bacillati</taxon>
        <taxon>Bacillota</taxon>
        <taxon>Clostridia</taxon>
        <taxon>Eubacteriales</taxon>
        <taxon>Oscillospiraceae</taxon>
        <taxon>Neglectibacter</taxon>
    </lineage>
</organism>
<comment type="catalytic activity">
    <reaction evidence="4">
        <text>N(6)-carboxybiotinyl-L-lysyl-[protein] + acetyl-CoA = N(6)-biotinyl-L-lysyl-[protein] + malonyl-CoA</text>
        <dbReference type="Rhea" id="RHEA:54728"/>
        <dbReference type="Rhea" id="RHEA-COMP:10505"/>
        <dbReference type="Rhea" id="RHEA-COMP:10506"/>
        <dbReference type="ChEBI" id="CHEBI:57288"/>
        <dbReference type="ChEBI" id="CHEBI:57384"/>
        <dbReference type="ChEBI" id="CHEBI:83144"/>
        <dbReference type="ChEBI" id="CHEBI:83145"/>
        <dbReference type="EC" id="2.1.3.15"/>
    </reaction>
</comment>
<feature type="binding site" evidence="4">
    <location>
        <position position="51"/>
    </location>
    <ligand>
        <name>Zn(2+)</name>
        <dbReference type="ChEBI" id="CHEBI:29105"/>
    </ligand>
</feature>
<dbReference type="NCBIfam" id="TIGR00515">
    <property type="entry name" value="accD"/>
    <property type="match status" value="1"/>
</dbReference>
<keyword evidence="4" id="KW-0863">Zinc-finger</keyword>
<name>A0ABT1RW20_9FIRM</name>
<comment type="function">
    <text evidence="4">Component of the acetyl coenzyme A carboxylase (ACC) complex. Biotin carboxylase (BC) catalyzes the carboxylation of biotin on its carrier protein (BCCP) and then the CO(2) group is transferred by the transcarboxylase to acetyl-CoA to form malonyl-CoA.</text>
</comment>
<feature type="zinc finger region" description="C4-type" evidence="4">
    <location>
        <begin position="32"/>
        <end position="54"/>
    </location>
</feature>
<evidence type="ECO:0000313" key="7">
    <source>
        <dbReference type="EMBL" id="MCQ4838867.1"/>
    </source>
</evidence>
<gene>
    <name evidence="4 7" type="primary">accD</name>
    <name evidence="7" type="ORF">NE695_02930</name>
</gene>
<dbReference type="InterPro" id="IPR011762">
    <property type="entry name" value="COA_CT_N"/>
</dbReference>
<dbReference type="Proteomes" id="UP001524473">
    <property type="component" value="Unassembled WGS sequence"/>
</dbReference>
<dbReference type="PANTHER" id="PTHR42995:SF5">
    <property type="entry name" value="ACETYL-COENZYME A CARBOXYLASE CARBOXYL TRANSFERASE SUBUNIT BETA, CHLOROPLASTIC"/>
    <property type="match status" value="1"/>
</dbReference>
<keyword evidence="4" id="KW-0862">Zinc</keyword>
<dbReference type="PROSITE" id="PS50980">
    <property type="entry name" value="COA_CT_NTER"/>
    <property type="match status" value="1"/>
</dbReference>
<reference evidence="7 8" key="1">
    <citation type="submission" date="2022-06" db="EMBL/GenBank/DDBJ databases">
        <title>Isolation of gut microbiota from human fecal samples.</title>
        <authorList>
            <person name="Pamer E.G."/>
            <person name="Barat B."/>
            <person name="Waligurski E."/>
            <person name="Medina S."/>
            <person name="Paddock L."/>
            <person name="Mostad J."/>
        </authorList>
    </citation>
    <scope>NUCLEOTIDE SEQUENCE [LARGE SCALE GENOMIC DNA]</scope>
    <source>
        <strain evidence="7 8">DFI.9.73</strain>
    </source>
</reference>
<dbReference type="GO" id="GO:0003989">
    <property type="term" value="F:acetyl-CoA carboxylase activity"/>
    <property type="evidence" value="ECO:0007669"/>
    <property type="project" value="UniProtKB-EC"/>
</dbReference>
<keyword evidence="1 4" id="KW-0444">Lipid biosynthesis</keyword>
<comment type="subunit">
    <text evidence="4">Acetyl-CoA carboxylase is a heterohexamer composed of biotin carboxyl carrier protein (AccB), biotin carboxylase (AccC) and two subunits each of ACCase subunit alpha (AccA) and ACCase subunit beta (AccD).</text>
</comment>
<comment type="similarity">
    <text evidence="4">Belongs to the AccD/PCCB family.</text>
</comment>
<keyword evidence="4" id="KW-0963">Cytoplasm</keyword>
<evidence type="ECO:0000259" key="6">
    <source>
        <dbReference type="PROSITE" id="PS50980"/>
    </source>
</evidence>
<feature type="binding site" evidence="4">
    <location>
        <position position="35"/>
    </location>
    <ligand>
        <name>Zn(2+)</name>
        <dbReference type="ChEBI" id="CHEBI:29105"/>
    </ligand>
</feature>
<dbReference type="Gene3D" id="3.90.226.10">
    <property type="entry name" value="2-enoyl-CoA Hydratase, Chain A, domain 1"/>
    <property type="match status" value="1"/>
</dbReference>
<dbReference type="InterPro" id="IPR000438">
    <property type="entry name" value="Acetyl_CoA_COase_Trfase_b_su"/>
</dbReference>
<comment type="caution">
    <text evidence="7">The sequence shown here is derived from an EMBL/GenBank/DDBJ whole genome shotgun (WGS) entry which is preliminary data.</text>
</comment>
<keyword evidence="2 4" id="KW-0808">Transferase</keyword>
<dbReference type="HAMAP" id="MF_01395">
    <property type="entry name" value="AcetylCoA_CT_beta"/>
    <property type="match status" value="1"/>
</dbReference>
<protein>
    <recommendedName>
        <fullName evidence="4">Acetyl-coenzyme A carboxylase carboxyl transferase subunit beta</fullName>
        <shortName evidence="4">ACCase subunit beta</shortName>
        <shortName evidence="4">Acetyl-CoA carboxylase carboxyltransferase subunit beta</shortName>
        <ecNumber evidence="4">2.1.3.15</ecNumber>
    </recommendedName>
</protein>
<comment type="subcellular location">
    <subcellularLocation>
        <location evidence="4">Cytoplasm</location>
    </subcellularLocation>
</comment>
<accession>A0ABT1RW20</accession>
<comment type="cofactor">
    <cofactor evidence="4">
        <name>Zn(2+)</name>
        <dbReference type="ChEBI" id="CHEBI:29105"/>
    </cofactor>
    <text evidence="4">Binds 1 zinc ion per subunit.</text>
</comment>
<proteinExistence type="inferred from homology"/>
<feature type="binding site" evidence="4">
    <location>
        <position position="54"/>
    </location>
    <ligand>
        <name>Zn(2+)</name>
        <dbReference type="ChEBI" id="CHEBI:29105"/>
    </ligand>
</feature>
<comment type="pathway">
    <text evidence="4">Lipid metabolism; malonyl-CoA biosynthesis; malonyl-CoA from acetyl-CoA: step 1/1.</text>
</comment>
<keyword evidence="3 4" id="KW-0443">Lipid metabolism</keyword>
<dbReference type="EC" id="2.1.3.15" evidence="4"/>
<evidence type="ECO:0000313" key="8">
    <source>
        <dbReference type="Proteomes" id="UP001524473"/>
    </source>
</evidence>
<dbReference type="GeneID" id="90531613"/>
<dbReference type="EMBL" id="JANFZH010000004">
    <property type="protein sequence ID" value="MCQ4838867.1"/>
    <property type="molecule type" value="Genomic_DNA"/>
</dbReference>
<evidence type="ECO:0000256" key="5">
    <source>
        <dbReference type="SAM" id="MobiDB-lite"/>
    </source>
</evidence>
<sequence>MNLMGLFRSPQNELEKGGIKPGSEETGINNTCPHCGALLPISEQWENLNVCTSCGYHFRIGPRERVAYLADEGTFEELDAELISRDLLDFPGYDQKLRNAKLASREKEGVVCGTAEICSEKCALFLMDPNFMMGSMGTVVGEKITRLFEFATERALPVVGFTVSGGARMQEGILSLMQMAKTSGALRRHSDAGNFYLTVLTDPTTGGVTASFAMDGDVIMAEPGATIGFAGARVIEQTIRKKLPQGFQKAEFLLEHGFVDLIVPRPEQKKTIARLLRLHRRGASI</sequence>
<keyword evidence="4" id="KW-0547">Nucleotide-binding</keyword>
<feature type="domain" description="CoA carboxyltransferase N-terminal" evidence="6">
    <location>
        <begin position="28"/>
        <end position="285"/>
    </location>
</feature>
<dbReference type="Pfam" id="PF01039">
    <property type="entry name" value="Carboxyl_trans"/>
    <property type="match status" value="1"/>
</dbReference>
<keyword evidence="4" id="KW-0479">Metal-binding</keyword>
<keyword evidence="4" id="KW-0276">Fatty acid metabolism</keyword>
<evidence type="ECO:0000256" key="1">
    <source>
        <dbReference type="ARBA" id="ARBA00022516"/>
    </source>
</evidence>
<feature type="binding site" evidence="4">
    <location>
        <position position="32"/>
    </location>
    <ligand>
        <name>Zn(2+)</name>
        <dbReference type="ChEBI" id="CHEBI:29105"/>
    </ligand>
</feature>
<evidence type="ECO:0000256" key="2">
    <source>
        <dbReference type="ARBA" id="ARBA00022679"/>
    </source>
</evidence>
<dbReference type="InterPro" id="IPR029045">
    <property type="entry name" value="ClpP/crotonase-like_dom_sf"/>
</dbReference>
<dbReference type="PRINTS" id="PR01070">
    <property type="entry name" value="ACCCTRFRASEB"/>
</dbReference>
<evidence type="ECO:0000256" key="4">
    <source>
        <dbReference type="HAMAP-Rule" id="MF_01395"/>
    </source>
</evidence>
<evidence type="ECO:0000256" key="3">
    <source>
        <dbReference type="ARBA" id="ARBA00023098"/>
    </source>
</evidence>
<feature type="region of interest" description="Disordered" evidence="5">
    <location>
        <begin position="1"/>
        <end position="22"/>
    </location>
</feature>